<keyword evidence="2" id="KW-0229">DNA integration</keyword>
<evidence type="ECO:0000256" key="3">
    <source>
        <dbReference type="ARBA" id="ARBA00023125"/>
    </source>
</evidence>
<dbReference type="PANTHER" id="PTHR30349">
    <property type="entry name" value="PHAGE INTEGRASE-RELATED"/>
    <property type="match status" value="1"/>
</dbReference>
<dbReference type="SUPFAM" id="SSF56349">
    <property type="entry name" value="DNA breaking-rejoining enzymes"/>
    <property type="match status" value="1"/>
</dbReference>
<accession>A0A1L9NSM1</accession>
<dbReference type="InterPro" id="IPR050090">
    <property type="entry name" value="Tyrosine_recombinase_XerCD"/>
</dbReference>
<comment type="similarity">
    <text evidence="1">Belongs to the 'phage' integrase family.</text>
</comment>
<dbReference type="GO" id="GO:0003677">
    <property type="term" value="F:DNA binding"/>
    <property type="evidence" value="ECO:0007669"/>
    <property type="project" value="UniProtKB-KW"/>
</dbReference>
<keyword evidence="3" id="KW-0238">DNA-binding</keyword>
<keyword evidence="7" id="KW-1185">Reference proteome</keyword>
<feature type="domain" description="Tyr recombinase" evidence="5">
    <location>
        <begin position="88"/>
        <end position="285"/>
    </location>
</feature>
<evidence type="ECO:0000259" key="5">
    <source>
        <dbReference type="PROSITE" id="PS51898"/>
    </source>
</evidence>
<dbReference type="Pfam" id="PF00589">
    <property type="entry name" value="Phage_integrase"/>
    <property type="match status" value="1"/>
</dbReference>
<dbReference type="GO" id="GO:0015074">
    <property type="term" value="P:DNA integration"/>
    <property type="evidence" value="ECO:0007669"/>
    <property type="project" value="UniProtKB-KW"/>
</dbReference>
<comment type="caution">
    <text evidence="6">The sequence shown here is derived from an EMBL/GenBank/DDBJ whole genome shotgun (WGS) entry which is preliminary data.</text>
</comment>
<sequence>MYPVFKVGYILARCPVLPDHFIITDFNRLKAQQHKEVLERSNPNWKADTLNKAIGTLSAVFTHAIWQYELSMMNPWAGLKDVVADRQDDRRSFTPAELTRYVEELDRLNTEARLIGLLMVHTGCRTMECAGLTHGDLQMQNNTPHLQLRPNHIRLLKNKQSKRDVPLIDKALDELRPYLAQRNSDDPKTPVFPRYGRDGGIDAVSQLLNGVIRKRLKIDDPTLVSYSTRHTMKDKMRTIRATAELQHSILGHGKRTDADNYGEGELLRYLLDELVKADALTEWGN</sequence>
<dbReference type="InterPro" id="IPR013762">
    <property type="entry name" value="Integrase-like_cat_sf"/>
</dbReference>
<evidence type="ECO:0000313" key="7">
    <source>
        <dbReference type="Proteomes" id="UP000184514"/>
    </source>
</evidence>
<reference evidence="6 7" key="1">
    <citation type="submission" date="2016-10" db="EMBL/GenBank/DDBJ databases">
        <title>Genome sequence of Planktotalea frisia SH6-1.</title>
        <authorList>
            <person name="Poehlein A."/>
            <person name="Bakenhus I."/>
            <person name="Voget S."/>
            <person name="Brinkhoff T."/>
            <person name="Simon M."/>
        </authorList>
    </citation>
    <scope>NUCLEOTIDE SEQUENCE [LARGE SCALE GENOMIC DNA]</scope>
    <source>
        <strain evidence="6 7">SH6-1</strain>
    </source>
</reference>
<gene>
    <name evidence="6" type="ORF">PFRI_36120</name>
</gene>
<organism evidence="6 7">
    <name type="scientific">Planktotalea frisia</name>
    <dbReference type="NCBI Taxonomy" id="696762"/>
    <lineage>
        <taxon>Bacteria</taxon>
        <taxon>Pseudomonadati</taxon>
        <taxon>Pseudomonadota</taxon>
        <taxon>Alphaproteobacteria</taxon>
        <taxon>Rhodobacterales</taxon>
        <taxon>Paracoccaceae</taxon>
        <taxon>Planktotalea</taxon>
    </lineage>
</organism>
<dbReference type="Gene3D" id="1.10.443.10">
    <property type="entry name" value="Intergrase catalytic core"/>
    <property type="match status" value="1"/>
</dbReference>
<dbReference type="EMBL" id="MLCB01000197">
    <property type="protein sequence ID" value="OJI92183.1"/>
    <property type="molecule type" value="Genomic_DNA"/>
</dbReference>
<dbReference type="InterPro" id="IPR002104">
    <property type="entry name" value="Integrase_catalytic"/>
</dbReference>
<name>A0A1L9NSM1_9RHOB</name>
<evidence type="ECO:0000313" key="6">
    <source>
        <dbReference type="EMBL" id="OJI92183.1"/>
    </source>
</evidence>
<evidence type="ECO:0000256" key="1">
    <source>
        <dbReference type="ARBA" id="ARBA00008857"/>
    </source>
</evidence>
<proteinExistence type="inferred from homology"/>
<dbReference type="GO" id="GO:0006310">
    <property type="term" value="P:DNA recombination"/>
    <property type="evidence" value="ECO:0007669"/>
    <property type="project" value="UniProtKB-KW"/>
</dbReference>
<dbReference type="PANTHER" id="PTHR30349:SF41">
    <property type="entry name" value="INTEGRASE_RECOMBINASE PROTEIN MJ0367-RELATED"/>
    <property type="match status" value="1"/>
</dbReference>
<keyword evidence="4" id="KW-0233">DNA recombination</keyword>
<dbReference type="PROSITE" id="PS51898">
    <property type="entry name" value="TYR_RECOMBINASE"/>
    <property type="match status" value="1"/>
</dbReference>
<evidence type="ECO:0000256" key="2">
    <source>
        <dbReference type="ARBA" id="ARBA00022908"/>
    </source>
</evidence>
<dbReference type="AlphaFoldDB" id="A0A1L9NSM1"/>
<dbReference type="Proteomes" id="UP000184514">
    <property type="component" value="Unassembled WGS sequence"/>
</dbReference>
<dbReference type="InterPro" id="IPR011010">
    <property type="entry name" value="DNA_brk_join_enz"/>
</dbReference>
<evidence type="ECO:0000256" key="4">
    <source>
        <dbReference type="ARBA" id="ARBA00023172"/>
    </source>
</evidence>
<dbReference type="STRING" id="696762.PFRI_36120"/>
<protein>
    <submittedName>
        <fullName evidence="6">Phage integrase family protein</fullName>
    </submittedName>
</protein>